<keyword evidence="1" id="KW-0732">Signal</keyword>
<organism evidence="4 5">
    <name type="scientific">Amaricoccus macauensis</name>
    <dbReference type="NCBI Taxonomy" id="57001"/>
    <lineage>
        <taxon>Bacteria</taxon>
        <taxon>Pseudomonadati</taxon>
        <taxon>Pseudomonadota</taxon>
        <taxon>Alphaproteobacteria</taxon>
        <taxon>Rhodobacterales</taxon>
        <taxon>Paracoccaceae</taxon>
        <taxon>Amaricoccus</taxon>
    </lineage>
</organism>
<comment type="caution">
    <text evidence="4">The sequence shown here is derived from an EMBL/GenBank/DDBJ whole genome shotgun (WGS) entry which is preliminary data.</text>
</comment>
<evidence type="ECO:0000256" key="1">
    <source>
        <dbReference type="ARBA" id="ARBA00022729"/>
    </source>
</evidence>
<feature type="compositionally biased region" description="Low complexity" evidence="3">
    <location>
        <begin position="82"/>
        <end position="100"/>
    </location>
</feature>
<dbReference type="GO" id="GO:0005576">
    <property type="term" value="C:extracellular region"/>
    <property type="evidence" value="ECO:0007669"/>
    <property type="project" value="InterPro"/>
</dbReference>
<evidence type="ECO:0000313" key="4">
    <source>
        <dbReference type="EMBL" id="MBB5224380.1"/>
    </source>
</evidence>
<name>A0A840SUE2_9RHOB</name>
<gene>
    <name evidence="4" type="ORF">HNP73_004350</name>
</gene>
<dbReference type="RefSeq" id="WP_184154984.1">
    <property type="nucleotide sequence ID" value="NZ_JACHFM010000007.1"/>
</dbReference>
<evidence type="ECO:0000256" key="2">
    <source>
        <dbReference type="ARBA" id="ARBA00022801"/>
    </source>
</evidence>
<dbReference type="InterPro" id="IPR050955">
    <property type="entry name" value="Plant_Biomass_Hydrol_Est"/>
</dbReference>
<feature type="region of interest" description="Disordered" evidence="3">
    <location>
        <begin position="34"/>
        <end position="104"/>
    </location>
</feature>
<feature type="compositionally biased region" description="Basic and acidic residues" evidence="3">
    <location>
        <begin position="58"/>
        <end position="67"/>
    </location>
</feature>
<proteinExistence type="predicted"/>
<dbReference type="NCBIfam" id="TIGR01840">
    <property type="entry name" value="esterase_phb"/>
    <property type="match status" value="1"/>
</dbReference>
<dbReference type="PANTHER" id="PTHR43037">
    <property type="entry name" value="UNNAMED PRODUCT-RELATED"/>
    <property type="match status" value="1"/>
</dbReference>
<dbReference type="PANTHER" id="PTHR43037:SF1">
    <property type="entry name" value="BLL1128 PROTEIN"/>
    <property type="match status" value="1"/>
</dbReference>
<accession>A0A840SUE2</accession>
<evidence type="ECO:0000313" key="5">
    <source>
        <dbReference type="Proteomes" id="UP000549457"/>
    </source>
</evidence>
<dbReference type="SUPFAM" id="SSF53474">
    <property type="entry name" value="alpha/beta-Hydrolases"/>
    <property type="match status" value="2"/>
</dbReference>
<dbReference type="AlphaFoldDB" id="A0A840SUE2"/>
<dbReference type="GO" id="GO:0016787">
    <property type="term" value="F:hydrolase activity"/>
    <property type="evidence" value="ECO:0007669"/>
    <property type="project" value="UniProtKB-KW"/>
</dbReference>
<evidence type="ECO:0000256" key="3">
    <source>
        <dbReference type="SAM" id="MobiDB-lite"/>
    </source>
</evidence>
<sequence length="429" mass="44146">MTPDFSRALARAMERVRAQDPLEATAIIQAALGQAASGQASGQAGQQPPTSEPAAPEQVRHSRRAPDVQEAEVVEAAPQKETPGGTAGDTAGDTAAGTPRAGERRSLREVVDLLRGGRAALDLPAFDLPGLDLGGVDLPGLDLPGARPPAPPLPEGARFEWRTHACAAGTRRYRLFLPSCAASELQGLVLMLHGCTQDPDDFAAGTGMNRLAEDARLVVAYPEQPRGANTSGCWNWFEPGHQCRDAGEPAILADLARGLAAEFALPPGRIFAAGLSAGGAMAAVLAETHGDVFAAVGIHSGLPHGAAHDVASAFAAMRGLGGAAAPGGRRPGQRAIVFHGTADHTVSPGNAHALAARYGIAGDMPGSAPETGTTAGRSWRRNRDADQFELWLVEGAGHAWSGGHPSGSFTDPKGPDASAEMLRFFLAGA</sequence>
<dbReference type="Gene3D" id="3.40.50.1820">
    <property type="entry name" value="alpha/beta hydrolase"/>
    <property type="match status" value="1"/>
</dbReference>
<dbReference type="InterPro" id="IPR029058">
    <property type="entry name" value="AB_hydrolase_fold"/>
</dbReference>
<dbReference type="Pfam" id="PF10503">
    <property type="entry name" value="Esterase_PHB"/>
    <property type="match status" value="1"/>
</dbReference>
<dbReference type="InterPro" id="IPR010126">
    <property type="entry name" value="Esterase_phb"/>
</dbReference>
<dbReference type="EMBL" id="JACHFM010000007">
    <property type="protein sequence ID" value="MBB5224380.1"/>
    <property type="molecule type" value="Genomic_DNA"/>
</dbReference>
<keyword evidence="2" id="KW-0378">Hydrolase</keyword>
<protein>
    <submittedName>
        <fullName evidence="4">Poly(Hydroxyalkanoate) depolymerase family esterase</fullName>
    </submittedName>
</protein>
<feature type="compositionally biased region" description="Low complexity" evidence="3">
    <location>
        <begin position="34"/>
        <end position="47"/>
    </location>
</feature>
<dbReference type="Proteomes" id="UP000549457">
    <property type="component" value="Unassembled WGS sequence"/>
</dbReference>
<keyword evidence="5" id="KW-1185">Reference proteome</keyword>
<reference evidence="4 5" key="1">
    <citation type="submission" date="2020-08" db="EMBL/GenBank/DDBJ databases">
        <title>Genomic Encyclopedia of Type Strains, Phase IV (KMG-IV): sequencing the most valuable type-strain genomes for metagenomic binning, comparative biology and taxonomic classification.</title>
        <authorList>
            <person name="Goeker M."/>
        </authorList>
    </citation>
    <scope>NUCLEOTIDE SEQUENCE [LARGE SCALE GENOMIC DNA]</scope>
    <source>
        <strain evidence="4 5">DSM 101730</strain>
    </source>
</reference>